<dbReference type="GO" id="GO:0005634">
    <property type="term" value="C:nucleus"/>
    <property type="evidence" value="ECO:0007669"/>
    <property type="project" value="TreeGrafter"/>
</dbReference>
<keyword evidence="1" id="KW-0539">Nucleus</keyword>
<evidence type="ECO:0000256" key="1">
    <source>
        <dbReference type="ARBA" id="ARBA00023242"/>
    </source>
</evidence>
<accession>A0AAF0AV50</accession>
<reference evidence="4 5" key="1">
    <citation type="journal article" date="2023" name="G3 (Bethesda)">
        <title>A high-quality reference genome for the fission yeast Schizosaccharomyces osmophilus.</title>
        <authorList>
            <person name="Jia G.S."/>
            <person name="Zhang W.C."/>
            <person name="Liang Y."/>
            <person name="Liu X.H."/>
            <person name="Rhind N."/>
            <person name="Pidoux A."/>
            <person name="Brysch-Herzberg M."/>
            <person name="Du L.L."/>
        </authorList>
    </citation>
    <scope>NUCLEOTIDE SEQUENCE [LARGE SCALE GENOMIC DNA]</scope>
    <source>
        <strain evidence="4 5">CBS 15793</strain>
    </source>
</reference>
<feature type="region of interest" description="Disordered" evidence="2">
    <location>
        <begin position="155"/>
        <end position="213"/>
    </location>
</feature>
<evidence type="ECO:0000256" key="2">
    <source>
        <dbReference type="SAM" id="MobiDB-lite"/>
    </source>
</evidence>
<dbReference type="CDD" id="cd12148">
    <property type="entry name" value="fungal_TF_MHR"/>
    <property type="match status" value="1"/>
</dbReference>
<organism evidence="4 5">
    <name type="scientific">Schizosaccharomyces osmophilus</name>
    <dbReference type="NCBI Taxonomy" id="2545709"/>
    <lineage>
        <taxon>Eukaryota</taxon>
        <taxon>Fungi</taxon>
        <taxon>Dikarya</taxon>
        <taxon>Ascomycota</taxon>
        <taxon>Taphrinomycotina</taxon>
        <taxon>Schizosaccharomycetes</taxon>
        <taxon>Schizosaccharomycetales</taxon>
        <taxon>Schizosaccharomycetaceae</taxon>
        <taxon>Schizosaccharomyces</taxon>
    </lineage>
</organism>
<feature type="compositionally biased region" description="Polar residues" evidence="2">
    <location>
        <begin position="159"/>
        <end position="213"/>
    </location>
</feature>
<dbReference type="InterPro" id="IPR050797">
    <property type="entry name" value="Carb_Metab_Trans_Reg"/>
</dbReference>
<dbReference type="GO" id="GO:0006351">
    <property type="term" value="P:DNA-templated transcription"/>
    <property type="evidence" value="ECO:0007669"/>
    <property type="project" value="InterPro"/>
</dbReference>
<dbReference type="GO" id="GO:0003677">
    <property type="term" value="F:DNA binding"/>
    <property type="evidence" value="ECO:0007669"/>
    <property type="project" value="UniProtKB-KW"/>
</dbReference>
<dbReference type="PANTHER" id="PTHR31668:SF4">
    <property type="entry name" value="TRANSCRIPTIONAL ACTIVATOR PROTEIN DAL81"/>
    <property type="match status" value="1"/>
</dbReference>
<dbReference type="AlphaFoldDB" id="A0AAF0AV50"/>
<dbReference type="GO" id="GO:0008270">
    <property type="term" value="F:zinc ion binding"/>
    <property type="evidence" value="ECO:0007669"/>
    <property type="project" value="InterPro"/>
</dbReference>
<dbReference type="InterPro" id="IPR007219">
    <property type="entry name" value="XnlR_reg_dom"/>
</dbReference>
<evidence type="ECO:0000259" key="3">
    <source>
        <dbReference type="SMART" id="SM00906"/>
    </source>
</evidence>
<sequence>MNGSYSSDAAFDAQEDYPKSQPNVCIPCALGTCLIHFREFSSSSFVDPVSLFCLDTYPNAGQMQSDSEVIKPERKVRNTFTSNPFHSLHTDSYHVSHSPNVDVSSAESKVKAKETVAPILDSKSNLSTEENEISTAYFPKNVPAHASALNSDFFEKSKSSPQSYNSPPFSLSSEFSQDYSPYRSTTPHPLTSTAAGTAPSSQHVDTGSSEHTQATSLKEHMDDLGFDDSLSYAYILNPTSDSDVDLIRQYFISKEGSYSINDMHIKYVSADPKTPIMYMVDPAYEPSKQVARDEKLQEIFEFLDATVDSVLSEKLINLYFLYIHPTYPVVHRERFLLLFHTSKNKISPILLMAMYAASILYWDADESLRNFPRVDSKKLWDMTEESLNQSFSLPRLSTLQAAVIFLAGRPWINVAGNWSILTRAVALALILGFHLDCSDWQIPEEEKILRIRTWWALFISEKWLSMYIGINASIRQDDYLVPPLSATQLLPSENTYADSFRVFMKMSELSVFLQTILQNLFTLRAVMNMSKNRRSVAQKISKYLAQLDEFTETCQFQAGTPGVCSLYLQIDALELLLRRTALKMKLTDLRFQNDMLVLVERCITRFLSIDDRLSTDFFWPYSQFYFCILSSSIIKMYLDFEFNENYNMRIMDLLIRFTKHCVWLKRRNFDLIFMAYKRLNALLLELSTDRPPIKKLLQTAFETGKRTFDSTM</sequence>
<dbReference type="Pfam" id="PF04082">
    <property type="entry name" value="Fungal_trans"/>
    <property type="match status" value="1"/>
</dbReference>
<protein>
    <submittedName>
        <fullName evidence="4">DNA-binding transcription factor</fullName>
    </submittedName>
</protein>
<gene>
    <name evidence="4" type="ORF">SOMG_00381</name>
</gene>
<feature type="domain" description="Xylanolytic transcriptional activator regulatory" evidence="3">
    <location>
        <begin position="417"/>
        <end position="489"/>
    </location>
</feature>
<name>A0AAF0AV50_9SCHI</name>
<proteinExistence type="predicted"/>
<dbReference type="PANTHER" id="PTHR31668">
    <property type="entry name" value="GLUCOSE TRANSPORT TRANSCRIPTION REGULATOR RGT1-RELATED-RELATED"/>
    <property type="match status" value="1"/>
</dbReference>
<keyword evidence="5" id="KW-1185">Reference proteome</keyword>
<dbReference type="SMART" id="SM00906">
    <property type="entry name" value="Fungal_trans"/>
    <property type="match status" value="1"/>
</dbReference>
<keyword evidence="4" id="KW-0238">DNA-binding</keyword>
<evidence type="ECO:0000313" key="5">
    <source>
        <dbReference type="Proteomes" id="UP001212411"/>
    </source>
</evidence>
<dbReference type="KEGG" id="som:SOMG_00381"/>
<evidence type="ECO:0000313" key="4">
    <source>
        <dbReference type="EMBL" id="WBW72048.1"/>
    </source>
</evidence>
<dbReference type="GeneID" id="80873864"/>
<dbReference type="Proteomes" id="UP001212411">
    <property type="component" value="Chromosome 1"/>
</dbReference>
<dbReference type="GO" id="GO:0001080">
    <property type="term" value="P:nitrogen catabolite activation of transcription from RNA polymerase II promoter"/>
    <property type="evidence" value="ECO:0007669"/>
    <property type="project" value="TreeGrafter"/>
</dbReference>
<dbReference type="RefSeq" id="XP_056036291.1">
    <property type="nucleotide sequence ID" value="XM_056179175.1"/>
</dbReference>
<dbReference type="EMBL" id="CP115611">
    <property type="protein sequence ID" value="WBW72048.1"/>
    <property type="molecule type" value="Genomic_DNA"/>
</dbReference>